<dbReference type="InterPro" id="IPR047830">
    <property type="entry name" value="QHNDH_gamma"/>
</dbReference>
<organism evidence="3 4">
    <name type="scientific">Rhodovulum steppense</name>
    <dbReference type="NCBI Taxonomy" id="540251"/>
    <lineage>
        <taxon>Bacteria</taxon>
        <taxon>Pseudomonadati</taxon>
        <taxon>Pseudomonadota</taxon>
        <taxon>Alphaproteobacteria</taxon>
        <taxon>Rhodobacterales</taxon>
        <taxon>Paracoccaceae</taxon>
        <taxon>Rhodovulum</taxon>
    </lineage>
</organism>
<sequence>MKHLTPANARAKAMDEALEAEAAAPAEGSAEEVLAMNALVGCTTSFDPGWEIDAFGGVANLCQPMEADLYGCADPCWWPAQVPDTMTTYPNWTENAPASEADWRQLQSVFPRLKG</sequence>
<proteinExistence type="predicted"/>
<evidence type="ECO:0000256" key="1">
    <source>
        <dbReference type="SAM" id="MobiDB-lite"/>
    </source>
</evidence>
<name>A0A4R1YSE0_9RHOB</name>
<dbReference type="InterPro" id="IPR036487">
    <property type="entry name" value="QH-AmDH_gsu_sf"/>
</dbReference>
<evidence type="ECO:0000313" key="4">
    <source>
        <dbReference type="Proteomes" id="UP000295277"/>
    </source>
</evidence>
<dbReference type="Proteomes" id="UP000295277">
    <property type="component" value="Unassembled WGS sequence"/>
</dbReference>
<accession>A0A4R1YSE0</accession>
<feature type="domain" description="Quinohemoprotein amine dehydrogenase gamma subunit structural" evidence="2">
    <location>
        <begin position="38"/>
        <end position="111"/>
    </location>
</feature>
<reference evidence="3 4" key="1">
    <citation type="submission" date="2019-03" db="EMBL/GenBank/DDBJ databases">
        <title>Genomic Encyclopedia of Type Strains, Phase IV (KMG-IV): sequencing the most valuable type-strain genomes for metagenomic binning, comparative biology and taxonomic classification.</title>
        <authorList>
            <person name="Goeker M."/>
        </authorList>
    </citation>
    <scope>NUCLEOTIDE SEQUENCE [LARGE SCALE GENOMIC DNA]</scope>
    <source>
        <strain evidence="3 4">DSM 21153</strain>
    </source>
</reference>
<protein>
    <submittedName>
        <fullName evidence="3">Quinohemoprotein amine dehydrogenase gamma subunit</fullName>
    </submittedName>
</protein>
<dbReference type="Gene3D" id="4.10.940.10">
    <property type="entry name" value="Quinohemoprotein amine dehydrogenase, gamma subunit structural domain"/>
    <property type="match status" value="1"/>
</dbReference>
<evidence type="ECO:0000313" key="3">
    <source>
        <dbReference type="EMBL" id="TCM82087.1"/>
    </source>
</evidence>
<dbReference type="Pfam" id="PF08992">
    <property type="entry name" value="QH-AmDH_gamma"/>
    <property type="match status" value="1"/>
</dbReference>
<comment type="caution">
    <text evidence="3">The sequence shown here is derived from an EMBL/GenBank/DDBJ whole genome shotgun (WGS) entry which is preliminary data.</text>
</comment>
<dbReference type="SUPFAM" id="SSF69131">
    <property type="entry name" value="Quinohemoprotein amine dehydrogenase C chain"/>
    <property type="match status" value="1"/>
</dbReference>
<dbReference type="InterPro" id="IPR015084">
    <property type="entry name" value="QH-AmDH_gsu_dom"/>
</dbReference>
<dbReference type="GO" id="GO:0016638">
    <property type="term" value="F:oxidoreductase activity, acting on the CH-NH2 group of donors"/>
    <property type="evidence" value="ECO:0007669"/>
    <property type="project" value="InterPro"/>
</dbReference>
<evidence type="ECO:0000259" key="2">
    <source>
        <dbReference type="Pfam" id="PF08992"/>
    </source>
</evidence>
<feature type="region of interest" description="Disordered" evidence="1">
    <location>
        <begin position="1"/>
        <end position="27"/>
    </location>
</feature>
<dbReference type="NCBIfam" id="NF037958">
    <property type="entry name" value="QH_gamma"/>
    <property type="match status" value="1"/>
</dbReference>
<dbReference type="RefSeq" id="WP_132695822.1">
    <property type="nucleotide sequence ID" value="NZ_SLVM01000017.1"/>
</dbReference>
<dbReference type="OrthoDB" id="5344384at2"/>
<keyword evidence="4" id="KW-1185">Reference proteome</keyword>
<dbReference type="AlphaFoldDB" id="A0A4R1YSE0"/>
<dbReference type="EMBL" id="SLVM01000017">
    <property type="protein sequence ID" value="TCM82087.1"/>
    <property type="molecule type" value="Genomic_DNA"/>
</dbReference>
<gene>
    <name evidence="3" type="ORF">EV216_11759</name>
</gene>